<organism evidence="7 8">
    <name type="scientific">Macrostomum lignano</name>
    <dbReference type="NCBI Taxonomy" id="282301"/>
    <lineage>
        <taxon>Eukaryota</taxon>
        <taxon>Metazoa</taxon>
        <taxon>Spiralia</taxon>
        <taxon>Lophotrochozoa</taxon>
        <taxon>Platyhelminthes</taxon>
        <taxon>Rhabditophora</taxon>
        <taxon>Macrostomorpha</taxon>
        <taxon>Macrostomida</taxon>
        <taxon>Macrostomidae</taxon>
        <taxon>Macrostomum</taxon>
    </lineage>
</organism>
<gene>
    <name evidence="7" type="ORF">BOX15_Mlig023905g1</name>
</gene>
<keyword evidence="5 6" id="KW-0472">Membrane</keyword>
<comment type="similarity">
    <text evidence="2">Belongs to the SURF4 family.</text>
</comment>
<evidence type="ECO:0008006" key="9">
    <source>
        <dbReference type="Google" id="ProtNLM"/>
    </source>
</evidence>
<feature type="transmembrane region" description="Helical" evidence="6">
    <location>
        <begin position="185"/>
        <end position="202"/>
    </location>
</feature>
<dbReference type="STRING" id="282301.A0A267DFB4"/>
<dbReference type="OrthoDB" id="7859621at2759"/>
<dbReference type="InterPro" id="IPR002995">
    <property type="entry name" value="Surf4"/>
</dbReference>
<evidence type="ECO:0000256" key="6">
    <source>
        <dbReference type="SAM" id="Phobius"/>
    </source>
</evidence>
<comment type="caution">
    <text evidence="7">The sequence shown here is derived from an EMBL/GenBank/DDBJ whole genome shotgun (WGS) entry which is preliminary data.</text>
</comment>
<dbReference type="GO" id="GO:0016020">
    <property type="term" value="C:membrane"/>
    <property type="evidence" value="ECO:0007669"/>
    <property type="project" value="UniProtKB-SubCell"/>
</dbReference>
<evidence type="ECO:0000256" key="3">
    <source>
        <dbReference type="ARBA" id="ARBA00022692"/>
    </source>
</evidence>
<dbReference type="AlphaFoldDB" id="A0A267DFB4"/>
<keyword evidence="4 6" id="KW-1133">Transmembrane helix</keyword>
<reference evidence="7 8" key="1">
    <citation type="submission" date="2017-06" db="EMBL/GenBank/DDBJ databases">
        <title>A platform for efficient transgenesis in Macrostomum lignano, a flatworm model organism for stem cell research.</title>
        <authorList>
            <person name="Berezikov E."/>
        </authorList>
    </citation>
    <scope>NUCLEOTIDE SEQUENCE [LARGE SCALE GENOMIC DNA]</scope>
    <source>
        <strain evidence="7">DV1</strain>
        <tissue evidence="7">Whole organism</tissue>
    </source>
</reference>
<evidence type="ECO:0000256" key="5">
    <source>
        <dbReference type="ARBA" id="ARBA00023136"/>
    </source>
</evidence>
<feature type="transmembrane region" description="Helical" evidence="6">
    <location>
        <begin position="248"/>
        <end position="267"/>
    </location>
</feature>
<feature type="transmembrane region" description="Helical" evidence="6">
    <location>
        <begin position="69"/>
        <end position="90"/>
    </location>
</feature>
<dbReference type="EMBL" id="NIVC01004270">
    <property type="protein sequence ID" value="PAA47990.1"/>
    <property type="molecule type" value="Genomic_DNA"/>
</dbReference>
<name>A0A267DFB4_9PLAT</name>
<evidence type="ECO:0000313" key="8">
    <source>
        <dbReference type="Proteomes" id="UP000215902"/>
    </source>
</evidence>
<feature type="transmembrane region" description="Helical" evidence="6">
    <location>
        <begin position="209"/>
        <end position="228"/>
    </location>
</feature>
<accession>A0A267DFB4</accession>
<evidence type="ECO:0000313" key="7">
    <source>
        <dbReference type="EMBL" id="PAA47990.1"/>
    </source>
</evidence>
<evidence type="ECO:0000256" key="4">
    <source>
        <dbReference type="ARBA" id="ARBA00022989"/>
    </source>
</evidence>
<dbReference type="Pfam" id="PF02077">
    <property type="entry name" value="SURF4"/>
    <property type="match status" value="1"/>
</dbReference>
<protein>
    <recommendedName>
        <fullName evidence="9">Surfeit locus protein 4 homolog</fullName>
    </recommendedName>
</protein>
<feature type="transmembrane region" description="Helical" evidence="6">
    <location>
        <begin position="162"/>
        <end position="179"/>
    </location>
</feature>
<dbReference type="Proteomes" id="UP000215902">
    <property type="component" value="Unassembled WGS sequence"/>
</dbReference>
<keyword evidence="3 6" id="KW-0812">Transmembrane</keyword>
<evidence type="ECO:0000256" key="2">
    <source>
        <dbReference type="ARBA" id="ARBA00006945"/>
    </source>
</evidence>
<keyword evidence="8" id="KW-1185">Reference proteome</keyword>
<proteinExistence type="inferred from homology"/>
<evidence type="ECO:0000256" key="1">
    <source>
        <dbReference type="ARBA" id="ARBA00004141"/>
    </source>
</evidence>
<sequence>MSVYNKGKTDFLDNLEDIADKVLRRSKHLIPTVARLCLISTYLEDGIRMWVQWSDQAEYIQHQWNAPAVAGHSFVIANMVLQLAGCAMVLLRCRVEIACAMLASVLLLQSVAYQILWESNFLLRNLAIGGGVLLLFVESRVEARSLFAGLPSTGEGGRHRRWLLLSGRLLVLLMLATLARFDTAVYMLNFGIDLLLVLLIAVGYKTKLCALAASLKLLIINLIANPWWSLAATSTRRDVMRFDFFQTMSVIGGLLLVVAVGPGGVSLDERKKRF</sequence>
<comment type="subcellular location">
    <subcellularLocation>
        <location evidence="1">Membrane</location>
        <topology evidence="1">Multi-pass membrane protein</topology>
    </subcellularLocation>
</comment>